<evidence type="ECO:0000313" key="9">
    <source>
        <dbReference type="Proteomes" id="UP000275727"/>
    </source>
</evidence>
<dbReference type="EMBL" id="AP018711">
    <property type="protein sequence ID" value="BBE35044.1"/>
    <property type="molecule type" value="Genomic_DNA"/>
</dbReference>
<dbReference type="CDD" id="cd03214">
    <property type="entry name" value="ABC_Iron-Siderophores_B12_Hemin"/>
    <property type="match status" value="1"/>
</dbReference>
<keyword evidence="3 7" id="KW-0067">ATP-binding</keyword>
<dbReference type="EMBL" id="RBWX01000007">
    <property type="protein sequence ID" value="RKS92024.1"/>
    <property type="molecule type" value="Genomic_DNA"/>
</dbReference>
<evidence type="ECO:0000256" key="3">
    <source>
        <dbReference type="ARBA" id="ARBA00022840"/>
    </source>
</evidence>
<dbReference type="PANTHER" id="PTHR42794:SF1">
    <property type="entry name" value="HEMIN IMPORT ATP-BINDING PROTEIN HMUV"/>
    <property type="match status" value="1"/>
</dbReference>
<proteinExistence type="predicted"/>
<dbReference type="Gene3D" id="3.40.50.300">
    <property type="entry name" value="P-loop containing nucleotide triphosphate hydrolases"/>
    <property type="match status" value="1"/>
</dbReference>
<dbReference type="GO" id="GO:0016887">
    <property type="term" value="F:ATP hydrolysis activity"/>
    <property type="evidence" value="ECO:0007669"/>
    <property type="project" value="InterPro"/>
</dbReference>
<protein>
    <submittedName>
        <fullName evidence="7">Iron ABC transporter ATP-binding protein</fullName>
    </submittedName>
    <submittedName>
        <fullName evidence="8">Iron complex transport system ATP-binding protein</fullName>
    </submittedName>
</protein>
<dbReference type="AlphaFoldDB" id="A0AAD1D7K4"/>
<dbReference type="GO" id="GO:0005524">
    <property type="term" value="F:ATP binding"/>
    <property type="evidence" value="ECO:0007669"/>
    <property type="project" value="UniProtKB-KW"/>
</dbReference>
<keyword evidence="4" id="KW-1278">Translocase</keyword>
<reference evidence="7 9" key="1">
    <citation type="submission" date="2018-06" db="EMBL/GenBank/DDBJ databases">
        <title>Complete Genome Sequence of the Microcystin-Degrading Bacterium Sphingosinicella microcystinivorans Strain B-9.</title>
        <authorList>
            <person name="Jin H."/>
            <person name="Nishizawa T."/>
            <person name="Guo Y."/>
            <person name="Nishizawa A."/>
            <person name="Park H."/>
            <person name="Kato H."/>
            <person name="Tsuji K."/>
            <person name="Harada K."/>
        </authorList>
    </citation>
    <scope>NUCLEOTIDE SEQUENCE [LARGE SCALE GENOMIC DNA]</scope>
    <source>
        <strain evidence="7 9">B9</strain>
    </source>
</reference>
<evidence type="ECO:0000256" key="2">
    <source>
        <dbReference type="ARBA" id="ARBA00022741"/>
    </source>
</evidence>
<keyword evidence="1" id="KW-0813">Transport</keyword>
<evidence type="ECO:0000256" key="1">
    <source>
        <dbReference type="ARBA" id="ARBA00022448"/>
    </source>
</evidence>
<dbReference type="PANTHER" id="PTHR42794">
    <property type="entry name" value="HEMIN IMPORT ATP-BINDING PROTEIN HMUV"/>
    <property type="match status" value="1"/>
</dbReference>
<keyword evidence="2" id="KW-0547">Nucleotide-binding</keyword>
<dbReference type="Proteomes" id="UP000276029">
    <property type="component" value="Unassembled WGS sequence"/>
</dbReference>
<dbReference type="KEGG" id="smic:SmB9_27020"/>
<dbReference type="Proteomes" id="UP000275727">
    <property type="component" value="Chromosome"/>
</dbReference>
<organism evidence="7 9">
    <name type="scientific">Sphingosinicella microcystinivorans</name>
    <dbReference type="NCBI Taxonomy" id="335406"/>
    <lineage>
        <taxon>Bacteria</taxon>
        <taxon>Pseudomonadati</taxon>
        <taxon>Pseudomonadota</taxon>
        <taxon>Alphaproteobacteria</taxon>
        <taxon>Sphingomonadales</taxon>
        <taxon>Sphingosinicellaceae</taxon>
        <taxon>Sphingosinicella</taxon>
    </lineage>
</organism>
<evidence type="ECO:0000313" key="7">
    <source>
        <dbReference type="EMBL" id="BBE35044.1"/>
    </source>
</evidence>
<dbReference type="InterPro" id="IPR027417">
    <property type="entry name" value="P-loop_NTPase"/>
</dbReference>
<dbReference type="InterPro" id="IPR003439">
    <property type="entry name" value="ABC_transporter-like_ATP-bd"/>
</dbReference>
<gene>
    <name evidence="8" type="ORF">DFR51_1600</name>
    <name evidence="7" type="ORF">SmB9_27020</name>
</gene>
<accession>A0AAD1D7K4</accession>
<dbReference type="InterPro" id="IPR003593">
    <property type="entry name" value="AAA+_ATPase"/>
</dbReference>
<dbReference type="SMART" id="SM00382">
    <property type="entry name" value="AAA"/>
    <property type="match status" value="1"/>
</dbReference>
<dbReference type="SUPFAM" id="SSF52540">
    <property type="entry name" value="P-loop containing nucleoside triphosphate hydrolases"/>
    <property type="match status" value="1"/>
</dbReference>
<evidence type="ECO:0000313" key="8">
    <source>
        <dbReference type="EMBL" id="RKS92024.1"/>
    </source>
</evidence>
<dbReference type="PROSITE" id="PS50893">
    <property type="entry name" value="ABC_TRANSPORTER_2"/>
    <property type="match status" value="1"/>
</dbReference>
<evidence type="ECO:0000256" key="5">
    <source>
        <dbReference type="ARBA" id="ARBA00037066"/>
    </source>
</evidence>
<name>A0AAD1D7K4_SPHMI</name>
<sequence>MSGLVATAIARPHLSGAIDLAVSRGEIVGLIGPNGSGKTTLLRALAGLTAGYGTITADGRSLDAMTSAERARHIAYMPSGRRVDWPMRADDIVALSGAGEADVAEALTRVGMQAFASRQVDTLSTGERARVLLARVLAGRADWLLLDEPTANLDPGHELDVLALLRAEATHGAGVLASFHNLTLAEAHCDRCVLMADGRIVAEGAPSTVLTEANLAEVYGIARDGAGWRRNAS</sequence>
<keyword evidence="10" id="KW-1185">Reference proteome</keyword>
<dbReference type="Pfam" id="PF00005">
    <property type="entry name" value="ABC_tran"/>
    <property type="match status" value="1"/>
</dbReference>
<comment type="function">
    <text evidence="5">Part of the ABC transporter complex HmuTUV involved in hemin import. Responsible for energy coupling to the transport system.</text>
</comment>
<evidence type="ECO:0000259" key="6">
    <source>
        <dbReference type="PROSITE" id="PS50893"/>
    </source>
</evidence>
<feature type="domain" description="ABC transporter" evidence="6">
    <location>
        <begin position="4"/>
        <end position="222"/>
    </location>
</feature>
<dbReference type="RefSeq" id="WP_121048925.1">
    <property type="nucleotide sequence ID" value="NZ_AP018711.1"/>
</dbReference>
<evidence type="ECO:0000256" key="4">
    <source>
        <dbReference type="ARBA" id="ARBA00022967"/>
    </source>
</evidence>
<evidence type="ECO:0000313" key="10">
    <source>
        <dbReference type="Proteomes" id="UP000276029"/>
    </source>
</evidence>
<reference evidence="8 10" key="2">
    <citation type="submission" date="2018-10" db="EMBL/GenBank/DDBJ databases">
        <title>Genomic Encyclopedia of Type Strains, Phase IV (KMG-IV): sequencing the most valuable type-strain genomes for metagenomic binning, comparative biology and taxonomic classification.</title>
        <authorList>
            <person name="Goeker M."/>
        </authorList>
    </citation>
    <scope>NUCLEOTIDE SEQUENCE [LARGE SCALE GENOMIC DNA]</scope>
    <source>
        <strain evidence="8 10">DSM 19791</strain>
    </source>
</reference>